<comment type="caution">
    <text evidence="4">The sequence shown here is derived from an EMBL/GenBank/DDBJ whole genome shotgun (WGS) entry which is preliminary data.</text>
</comment>
<evidence type="ECO:0000256" key="1">
    <source>
        <dbReference type="ARBA" id="ARBA00023026"/>
    </source>
</evidence>
<evidence type="ECO:0000313" key="5">
    <source>
        <dbReference type="Proteomes" id="UP001530315"/>
    </source>
</evidence>
<protein>
    <recommendedName>
        <fullName evidence="3">Peptidase S1 domain-containing protein</fullName>
    </recommendedName>
</protein>
<keyword evidence="1" id="KW-0843">Virulence</keyword>
<feature type="domain" description="Peptidase S1" evidence="3">
    <location>
        <begin position="9"/>
        <end position="81"/>
    </location>
</feature>
<dbReference type="InterPro" id="IPR009003">
    <property type="entry name" value="Peptidase_S1_PA"/>
</dbReference>
<sequence>MRYLSLPDWGHFCGGSLIGPDVVLSAAHLRLATHYTASPVGRRALNSTDGEVIAVKAEAVHPDFSLLTMDNDFMLIFLNADSH</sequence>
<dbReference type="InterPro" id="IPR050430">
    <property type="entry name" value="Peptidase_S1"/>
</dbReference>
<keyword evidence="2" id="KW-1015">Disulfide bond</keyword>
<dbReference type="Gene3D" id="2.40.10.10">
    <property type="entry name" value="Trypsin-like serine proteases"/>
    <property type="match status" value="1"/>
</dbReference>
<dbReference type="Pfam" id="PF00089">
    <property type="entry name" value="Trypsin"/>
    <property type="match status" value="1"/>
</dbReference>
<dbReference type="PANTHER" id="PTHR24276">
    <property type="entry name" value="POLYSERASE-RELATED"/>
    <property type="match status" value="1"/>
</dbReference>
<dbReference type="Proteomes" id="UP001530315">
    <property type="component" value="Unassembled WGS sequence"/>
</dbReference>
<evidence type="ECO:0000259" key="3">
    <source>
        <dbReference type="Pfam" id="PF00089"/>
    </source>
</evidence>
<keyword evidence="5" id="KW-1185">Reference proteome</keyword>
<dbReference type="PANTHER" id="PTHR24276:SF91">
    <property type="entry name" value="AT26814P-RELATED"/>
    <property type="match status" value="1"/>
</dbReference>
<dbReference type="SUPFAM" id="SSF50494">
    <property type="entry name" value="Trypsin-like serine proteases"/>
    <property type="match status" value="1"/>
</dbReference>
<name>A0ABD3NSB1_9STRA</name>
<dbReference type="InterPro" id="IPR043504">
    <property type="entry name" value="Peptidase_S1_PA_chymotrypsin"/>
</dbReference>
<reference evidence="4 5" key="1">
    <citation type="submission" date="2024-10" db="EMBL/GenBank/DDBJ databases">
        <title>Updated reference genomes for cyclostephanoid diatoms.</title>
        <authorList>
            <person name="Roberts W.R."/>
            <person name="Alverson A.J."/>
        </authorList>
    </citation>
    <scope>NUCLEOTIDE SEQUENCE [LARGE SCALE GENOMIC DNA]</scope>
    <source>
        <strain evidence="4 5">AJA276-08</strain>
    </source>
</reference>
<organism evidence="4 5">
    <name type="scientific">Stephanodiscus triporus</name>
    <dbReference type="NCBI Taxonomy" id="2934178"/>
    <lineage>
        <taxon>Eukaryota</taxon>
        <taxon>Sar</taxon>
        <taxon>Stramenopiles</taxon>
        <taxon>Ochrophyta</taxon>
        <taxon>Bacillariophyta</taxon>
        <taxon>Coscinodiscophyceae</taxon>
        <taxon>Thalassiosirophycidae</taxon>
        <taxon>Stephanodiscales</taxon>
        <taxon>Stephanodiscaceae</taxon>
        <taxon>Stephanodiscus</taxon>
    </lineage>
</organism>
<accession>A0ABD3NSB1</accession>
<proteinExistence type="predicted"/>
<dbReference type="EMBL" id="JALLAZ020001249">
    <property type="protein sequence ID" value="KAL3778012.1"/>
    <property type="molecule type" value="Genomic_DNA"/>
</dbReference>
<evidence type="ECO:0000313" key="4">
    <source>
        <dbReference type="EMBL" id="KAL3778012.1"/>
    </source>
</evidence>
<dbReference type="AlphaFoldDB" id="A0ABD3NSB1"/>
<evidence type="ECO:0000256" key="2">
    <source>
        <dbReference type="ARBA" id="ARBA00023157"/>
    </source>
</evidence>
<gene>
    <name evidence="4" type="ORF">ACHAW5_003435</name>
</gene>
<dbReference type="InterPro" id="IPR001254">
    <property type="entry name" value="Trypsin_dom"/>
</dbReference>